<evidence type="ECO:0000313" key="2">
    <source>
        <dbReference type="Proteomes" id="UP000093044"/>
    </source>
</evidence>
<keyword evidence="2" id="KW-1185">Reference proteome</keyword>
<organism evidence="1 2">
    <name type="scientific">Cloacibacillus porcorum</name>
    <dbReference type="NCBI Taxonomy" id="1197717"/>
    <lineage>
        <taxon>Bacteria</taxon>
        <taxon>Thermotogati</taxon>
        <taxon>Synergistota</taxon>
        <taxon>Synergistia</taxon>
        <taxon>Synergistales</taxon>
        <taxon>Synergistaceae</taxon>
        <taxon>Cloacibacillus</taxon>
    </lineage>
</organism>
<proteinExistence type="predicted"/>
<dbReference type="GeneID" id="83059424"/>
<name>A0A1B2I668_9BACT</name>
<dbReference type="Proteomes" id="UP000093044">
    <property type="component" value="Chromosome"/>
</dbReference>
<dbReference type="STRING" id="1197717.BED41_10420"/>
<dbReference type="AlphaFoldDB" id="A0A1B2I668"/>
<reference evidence="1" key="1">
    <citation type="submission" date="2016-08" db="EMBL/GenBank/DDBJ databases">
        <title>Complete genome of Cloacibacillus porcorum.</title>
        <authorList>
            <person name="Looft T."/>
            <person name="Bayles D.O."/>
            <person name="Alt D.P."/>
        </authorList>
    </citation>
    <scope>NUCLEOTIDE SEQUENCE [LARGE SCALE GENOMIC DNA]</scope>
    <source>
        <strain evidence="1">CL-84</strain>
    </source>
</reference>
<evidence type="ECO:0008006" key="3">
    <source>
        <dbReference type="Google" id="ProtNLM"/>
    </source>
</evidence>
<sequence length="151" mass="15761">MSKKLVRYKNVNGVLVKQFESPALVNGLVDIGQLPVVGSMGAAVIERGSNANGSWVKWSDGTMICTGQVLVSFVGSDPYKIVSATFPAVFTVVEARLSSAYISCGSGAVSTAIIGGNPTGTSLMISPARDTIFNTGVSNEPVTYLAVGRWK</sequence>
<dbReference type="EMBL" id="CP016757">
    <property type="protein sequence ID" value="ANZ45443.1"/>
    <property type="molecule type" value="Genomic_DNA"/>
</dbReference>
<dbReference type="KEGG" id="cpor:BED41_10420"/>
<accession>A0A1B2I668</accession>
<dbReference type="RefSeq" id="WP_066745738.1">
    <property type="nucleotide sequence ID" value="NZ_CP016757.1"/>
</dbReference>
<gene>
    <name evidence="1" type="ORF">BED41_10420</name>
</gene>
<protein>
    <recommendedName>
        <fullName evidence="3">Phage tail protein</fullName>
    </recommendedName>
</protein>
<evidence type="ECO:0000313" key="1">
    <source>
        <dbReference type="EMBL" id="ANZ45443.1"/>
    </source>
</evidence>